<protein>
    <submittedName>
        <fullName evidence="6">Uncharacterized protein</fullName>
    </submittedName>
</protein>
<evidence type="ECO:0000256" key="4">
    <source>
        <dbReference type="ARBA" id="ARBA00022801"/>
    </source>
</evidence>
<keyword evidence="2" id="KW-0645">Protease</keyword>
<keyword evidence="5" id="KW-0325">Glycoprotein</keyword>
<dbReference type="EMBL" id="JAIPUX010005291">
    <property type="protein sequence ID" value="KAH0615616.1"/>
    <property type="molecule type" value="Genomic_DNA"/>
</dbReference>
<gene>
    <name evidence="6" type="ORF">JD844_005074</name>
</gene>
<proteinExistence type="inferred from homology"/>
<dbReference type="InterPro" id="IPR029058">
    <property type="entry name" value="AB_hydrolase_fold"/>
</dbReference>
<name>A0ABQ7SE42_PHRPL</name>
<comment type="similarity">
    <text evidence="1">Belongs to the peptidase S28 family.</text>
</comment>
<dbReference type="PANTHER" id="PTHR11010">
    <property type="entry name" value="PROTEASE S28 PRO-X CARBOXYPEPTIDASE-RELATED"/>
    <property type="match status" value="1"/>
</dbReference>
<dbReference type="InterPro" id="IPR008758">
    <property type="entry name" value="Peptidase_S28"/>
</dbReference>
<dbReference type="PANTHER" id="PTHR11010:SF107">
    <property type="entry name" value="DIPEPTIDYL PEPTIDASE 2"/>
    <property type="match status" value="1"/>
</dbReference>
<keyword evidence="4" id="KW-0378">Hydrolase</keyword>
<keyword evidence="3" id="KW-0732">Signal</keyword>
<reference evidence="6 7" key="1">
    <citation type="journal article" date="2022" name="Gigascience">
        <title>A chromosome-level genome assembly and annotation of the desert horned lizard, Phrynosoma platyrhinos, provides insight into chromosomal rearrangements among reptiles.</title>
        <authorList>
            <person name="Koochekian N."/>
            <person name="Ascanio A."/>
            <person name="Farleigh K."/>
            <person name="Card D.C."/>
            <person name="Schield D.R."/>
            <person name="Castoe T.A."/>
            <person name="Jezkova T."/>
        </authorList>
    </citation>
    <scope>NUCLEOTIDE SEQUENCE [LARGE SCALE GENOMIC DNA]</scope>
    <source>
        <strain evidence="6">NK-2021</strain>
    </source>
</reference>
<sequence>MPRRGTIRLMNYPESFAACTEINLTFDSNNVTDMFPEISFTEAARDAYCSYKWGVHPRPSWLRTSFWGSDLTAATNIIFSNGDLDPWAGGGVRKDLSSSLIAITIVGGAHHLDLRGSNPADPPSVREARIQEAAIILSWVRSATIKGAGDETGTLGGFSGRIPRRFRAHL</sequence>
<organism evidence="6 7">
    <name type="scientific">Phrynosoma platyrhinos</name>
    <name type="common">Desert horned lizard</name>
    <dbReference type="NCBI Taxonomy" id="52577"/>
    <lineage>
        <taxon>Eukaryota</taxon>
        <taxon>Metazoa</taxon>
        <taxon>Chordata</taxon>
        <taxon>Craniata</taxon>
        <taxon>Vertebrata</taxon>
        <taxon>Euteleostomi</taxon>
        <taxon>Lepidosauria</taxon>
        <taxon>Squamata</taxon>
        <taxon>Bifurcata</taxon>
        <taxon>Unidentata</taxon>
        <taxon>Episquamata</taxon>
        <taxon>Toxicofera</taxon>
        <taxon>Iguania</taxon>
        <taxon>Phrynosomatidae</taxon>
        <taxon>Phrynosomatinae</taxon>
        <taxon>Phrynosoma</taxon>
    </lineage>
</organism>
<dbReference type="Gene3D" id="3.40.50.1820">
    <property type="entry name" value="alpha/beta hydrolase"/>
    <property type="match status" value="1"/>
</dbReference>
<evidence type="ECO:0000256" key="3">
    <source>
        <dbReference type="ARBA" id="ARBA00022729"/>
    </source>
</evidence>
<evidence type="ECO:0000256" key="2">
    <source>
        <dbReference type="ARBA" id="ARBA00022670"/>
    </source>
</evidence>
<dbReference type="Gene3D" id="1.20.120.980">
    <property type="entry name" value="Serine carboxypeptidase S28, SKS domain"/>
    <property type="match status" value="1"/>
</dbReference>
<comment type="caution">
    <text evidence="6">The sequence shown here is derived from an EMBL/GenBank/DDBJ whole genome shotgun (WGS) entry which is preliminary data.</text>
</comment>
<evidence type="ECO:0000256" key="5">
    <source>
        <dbReference type="ARBA" id="ARBA00023180"/>
    </source>
</evidence>
<evidence type="ECO:0000313" key="7">
    <source>
        <dbReference type="Proteomes" id="UP000826234"/>
    </source>
</evidence>
<dbReference type="InterPro" id="IPR042269">
    <property type="entry name" value="Ser_carbopepase_S28_SKS"/>
</dbReference>
<keyword evidence="7" id="KW-1185">Reference proteome</keyword>
<evidence type="ECO:0000256" key="1">
    <source>
        <dbReference type="ARBA" id="ARBA00011079"/>
    </source>
</evidence>
<evidence type="ECO:0000313" key="6">
    <source>
        <dbReference type="EMBL" id="KAH0615616.1"/>
    </source>
</evidence>
<dbReference type="Proteomes" id="UP000826234">
    <property type="component" value="Unassembled WGS sequence"/>
</dbReference>
<accession>A0ABQ7SE42</accession>
<dbReference type="Pfam" id="PF05577">
    <property type="entry name" value="Peptidase_S28"/>
    <property type="match status" value="1"/>
</dbReference>